<keyword evidence="15 18" id="KW-0234">DNA repair</keyword>
<comment type="catalytic activity">
    <reaction evidence="1 18">
        <text>S-ubiquitinyl-[E2 ubiquitin-conjugating enzyme]-L-cysteine + [acceptor protein]-L-lysine = [E2 ubiquitin-conjugating enzyme]-L-cysteine + N(6)-ubiquitinyl-[acceptor protein]-L-lysine.</text>
        <dbReference type="EC" id="2.3.2.27"/>
    </reaction>
</comment>
<gene>
    <name evidence="21" type="ORF">BCR33DRAFT_861411</name>
</gene>
<evidence type="ECO:0000256" key="18">
    <source>
        <dbReference type="RuleBase" id="RU367101"/>
    </source>
</evidence>
<evidence type="ECO:0000256" key="10">
    <source>
        <dbReference type="ARBA" id="ARBA00022728"/>
    </source>
</evidence>
<dbReference type="GO" id="GO:0000974">
    <property type="term" value="C:Prp19 complex"/>
    <property type="evidence" value="ECO:0007669"/>
    <property type="project" value="UniProtKB-UniRule"/>
</dbReference>
<dbReference type="GO" id="GO:0005737">
    <property type="term" value="C:cytoplasm"/>
    <property type="evidence" value="ECO:0007669"/>
    <property type="project" value="TreeGrafter"/>
</dbReference>
<comment type="similarity">
    <text evidence="4 18">Belongs to the WD repeat PRP19 family.</text>
</comment>
<protein>
    <recommendedName>
        <fullName evidence="6 18">Pre-mRNA-processing factor 19</fullName>
        <ecNumber evidence="5 18">2.3.2.27</ecNumber>
    </recommendedName>
</protein>
<dbReference type="OrthoDB" id="687049at2759"/>
<dbReference type="SUPFAM" id="SSF50978">
    <property type="entry name" value="WD40 repeat-like"/>
    <property type="match status" value="1"/>
</dbReference>
<keyword evidence="12 18" id="KW-0227">DNA damage</keyword>
<evidence type="ECO:0000256" key="8">
    <source>
        <dbReference type="ARBA" id="ARBA00022664"/>
    </source>
</evidence>
<dbReference type="InterPro" id="IPR013915">
    <property type="entry name" value="Prp19_cc"/>
</dbReference>
<evidence type="ECO:0000256" key="15">
    <source>
        <dbReference type="ARBA" id="ARBA00023204"/>
    </source>
</evidence>
<dbReference type="UniPathway" id="UPA00143"/>
<keyword evidence="13 18" id="KW-0833">Ubl conjugation pathway</keyword>
<dbReference type="AlphaFoldDB" id="A0A1Y2AJR0"/>
<evidence type="ECO:0000256" key="2">
    <source>
        <dbReference type="ARBA" id="ARBA00004123"/>
    </source>
</evidence>
<dbReference type="PROSITE" id="PS50082">
    <property type="entry name" value="WD_REPEATS_2"/>
    <property type="match status" value="2"/>
</dbReference>
<keyword evidence="8 18" id="KW-0507">mRNA processing</keyword>
<reference evidence="21 22" key="1">
    <citation type="submission" date="2016-07" db="EMBL/GenBank/DDBJ databases">
        <title>Pervasive Adenine N6-methylation of Active Genes in Fungi.</title>
        <authorList>
            <consortium name="DOE Joint Genome Institute"/>
            <person name="Mondo S.J."/>
            <person name="Dannebaum R.O."/>
            <person name="Kuo R.C."/>
            <person name="Labutti K."/>
            <person name="Haridas S."/>
            <person name="Kuo A."/>
            <person name="Salamov A."/>
            <person name="Ahrendt S.R."/>
            <person name="Lipzen A."/>
            <person name="Sullivan W."/>
            <person name="Andreopoulos W.B."/>
            <person name="Clum A."/>
            <person name="Lindquist E."/>
            <person name="Daum C."/>
            <person name="Ramamoorthy G.K."/>
            <person name="Gryganskyi A."/>
            <person name="Culley D."/>
            <person name="Magnuson J.K."/>
            <person name="James T.Y."/>
            <person name="O'Malley M.A."/>
            <person name="Stajich J.E."/>
            <person name="Spatafora J.W."/>
            <person name="Visel A."/>
            <person name="Grigoriev I.V."/>
        </authorList>
    </citation>
    <scope>NUCLEOTIDE SEQUENCE [LARGE SCALE GENOMIC DNA]</scope>
    <source>
        <strain evidence="21 22">JEL800</strain>
    </source>
</reference>
<accession>A0A1Y2AJR0</accession>
<proteinExistence type="inferred from homology"/>
<keyword evidence="16 18" id="KW-0539">Nucleus</keyword>
<dbReference type="Proteomes" id="UP000193642">
    <property type="component" value="Unassembled WGS sequence"/>
</dbReference>
<evidence type="ECO:0000256" key="12">
    <source>
        <dbReference type="ARBA" id="ARBA00022763"/>
    </source>
</evidence>
<dbReference type="SMART" id="SM00504">
    <property type="entry name" value="Ubox"/>
    <property type="match status" value="1"/>
</dbReference>
<dbReference type="STRING" id="329046.A0A1Y2AJR0"/>
<dbReference type="PANTHER" id="PTHR43995:SF1">
    <property type="entry name" value="PRE-MRNA-PROCESSING FACTOR 19"/>
    <property type="match status" value="1"/>
</dbReference>
<dbReference type="InterPro" id="IPR015943">
    <property type="entry name" value="WD40/YVTN_repeat-like_dom_sf"/>
</dbReference>
<evidence type="ECO:0000256" key="16">
    <source>
        <dbReference type="ARBA" id="ARBA00023242"/>
    </source>
</evidence>
<dbReference type="Gene3D" id="2.130.10.10">
    <property type="entry name" value="YVTN repeat-like/Quinoprotein amine dehydrogenase"/>
    <property type="match status" value="1"/>
</dbReference>
<dbReference type="InterPro" id="IPR036322">
    <property type="entry name" value="WD40_repeat_dom_sf"/>
</dbReference>
<feature type="repeat" description="WD" evidence="17">
    <location>
        <begin position="287"/>
        <end position="305"/>
    </location>
</feature>
<dbReference type="SUPFAM" id="SSF57850">
    <property type="entry name" value="RING/U-box"/>
    <property type="match status" value="1"/>
</dbReference>
<keyword evidence="7 17" id="KW-0853">WD repeat</keyword>
<dbReference type="InterPro" id="IPR001680">
    <property type="entry name" value="WD40_rpt"/>
</dbReference>
<organism evidence="21 22">
    <name type="scientific">Rhizoclosmatium globosum</name>
    <dbReference type="NCBI Taxonomy" id="329046"/>
    <lineage>
        <taxon>Eukaryota</taxon>
        <taxon>Fungi</taxon>
        <taxon>Fungi incertae sedis</taxon>
        <taxon>Chytridiomycota</taxon>
        <taxon>Chytridiomycota incertae sedis</taxon>
        <taxon>Chytridiomycetes</taxon>
        <taxon>Chytridiales</taxon>
        <taxon>Chytriomycetaceae</taxon>
        <taxon>Rhizoclosmatium</taxon>
    </lineage>
</organism>
<keyword evidence="9 18" id="KW-0808">Transferase</keyword>
<evidence type="ECO:0000256" key="13">
    <source>
        <dbReference type="ARBA" id="ARBA00022786"/>
    </source>
</evidence>
<keyword evidence="10 18" id="KW-0747">Spliceosome</keyword>
<dbReference type="GO" id="GO:0061630">
    <property type="term" value="F:ubiquitin protein ligase activity"/>
    <property type="evidence" value="ECO:0007669"/>
    <property type="project" value="UniProtKB-UniRule"/>
</dbReference>
<dbReference type="CDD" id="cd16656">
    <property type="entry name" value="RING-Ubox_PRP19"/>
    <property type="match status" value="1"/>
</dbReference>
<dbReference type="InterPro" id="IPR055340">
    <property type="entry name" value="RING-Ubox_PRP19"/>
</dbReference>
<keyword evidence="14 18" id="KW-0508">mRNA splicing</keyword>
<evidence type="ECO:0000256" key="3">
    <source>
        <dbReference type="ARBA" id="ARBA00004906"/>
    </source>
</evidence>
<dbReference type="GO" id="GO:0071006">
    <property type="term" value="C:U2-type catalytic step 1 spliceosome"/>
    <property type="evidence" value="ECO:0007669"/>
    <property type="project" value="TreeGrafter"/>
</dbReference>
<comment type="subunit">
    <text evidence="18">Homotetramer.</text>
</comment>
<dbReference type="PROSITE" id="PS51698">
    <property type="entry name" value="U_BOX"/>
    <property type="match status" value="1"/>
</dbReference>
<dbReference type="PANTHER" id="PTHR43995">
    <property type="entry name" value="PRE-MRNA-PROCESSING FACTOR 19"/>
    <property type="match status" value="1"/>
</dbReference>
<dbReference type="FunFam" id="3.30.40.10:FF:000027">
    <property type="entry name" value="Pre-mRNA-processing factor 19, putative"/>
    <property type="match status" value="1"/>
</dbReference>
<dbReference type="InterPro" id="IPR038959">
    <property type="entry name" value="Prp19"/>
</dbReference>
<dbReference type="Pfam" id="PF08606">
    <property type="entry name" value="Prp19"/>
    <property type="match status" value="1"/>
</dbReference>
<dbReference type="Gene3D" id="3.30.40.10">
    <property type="entry name" value="Zinc/RING finger domain, C3HC4 (zinc finger)"/>
    <property type="match status" value="1"/>
</dbReference>
<comment type="subcellular location">
    <subcellularLocation>
        <location evidence="2 18">Nucleus</location>
    </subcellularLocation>
</comment>
<keyword evidence="19" id="KW-0175">Coiled coil</keyword>
<dbReference type="InterPro" id="IPR013083">
    <property type="entry name" value="Znf_RING/FYVE/PHD"/>
</dbReference>
<comment type="caution">
    <text evidence="21">The sequence shown here is derived from an EMBL/GenBank/DDBJ whole genome shotgun (WGS) entry which is preliminary data.</text>
</comment>
<dbReference type="GO" id="GO:0000398">
    <property type="term" value="P:mRNA splicing, via spliceosome"/>
    <property type="evidence" value="ECO:0007669"/>
    <property type="project" value="InterPro"/>
</dbReference>
<dbReference type="InterPro" id="IPR003613">
    <property type="entry name" value="Ubox_domain"/>
</dbReference>
<sequence length="534" mass="57272">MFCSISGEPPVDPVVSRLSGFLYERRLITKLIADGSKEPNTDFEITEDDLISVKMNPKIVKPRPPTVNSIPSLLSLLQNEYDSIMLETYQLKQQHHQLRQELSNALYENDAAKRVIARLAKERDLARENLAAVTAAGGVSSAPGPNGNDMEVDETPASAKDEAIAGVNPEIAAVLDETAAALVKTRKKRKAPTGTATAEEIQSYEQKTEIPSLHSTTHPGISCIDLLSLPPSAEKSEKSDWVLTGGNDGTIIISDWKNGGNEVVNIKAHGAKKVTSVAWVEQGEHAGSMFVSGSVDHTVKVWNVKEDGDGWAVGKASHVIKGHSGDVTDVAVHPSGLYGVSASLDASWAFLDLVKGVQVSKTTHPDGKEAYSSIAMHPDGLIIGTGTTDSIIRIWELKSAKNVATFTDSARQLAGRITSMSFSENGYYFATAAADSNVVKLWDLRKLENFHTIEVAGSSGYEGKKGVSKVSFDYGAGFLGVACADSISVFRNKSWDELIKFSPNGTSAVSDFKFGAHSKWIAAASERKVVVTGV</sequence>
<evidence type="ECO:0000256" key="5">
    <source>
        <dbReference type="ARBA" id="ARBA00012483"/>
    </source>
</evidence>
<dbReference type="Pfam" id="PF00400">
    <property type="entry name" value="WD40"/>
    <property type="match status" value="4"/>
</dbReference>
<feature type="domain" description="U-box" evidence="20">
    <location>
        <begin position="1"/>
        <end position="71"/>
    </location>
</feature>
<evidence type="ECO:0000256" key="19">
    <source>
        <dbReference type="SAM" id="Coils"/>
    </source>
</evidence>
<dbReference type="EC" id="2.3.2.27" evidence="5 18"/>
<dbReference type="InterPro" id="IPR019775">
    <property type="entry name" value="WD40_repeat_CS"/>
</dbReference>
<evidence type="ECO:0000256" key="14">
    <source>
        <dbReference type="ARBA" id="ARBA00023187"/>
    </source>
</evidence>
<evidence type="ECO:0000313" key="21">
    <source>
        <dbReference type="EMBL" id="ORY22457.1"/>
    </source>
</evidence>
<dbReference type="GO" id="GO:0070534">
    <property type="term" value="P:protein K63-linked ubiquitination"/>
    <property type="evidence" value="ECO:0007669"/>
    <property type="project" value="UniProtKB-UniRule"/>
</dbReference>
<feature type="coiled-coil region" evidence="19">
    <location>
        <begin position="109"/>
        <end position="136"/>
    </location>
</feature>
<evidence type="ECO:0000313" key="22">
    <source>
        <dbReference type="Proteomes" id="UP000193642"/>
    </source>
</evidence>
<dbReference type="GO" id="GO:0006281">
    <property type="term" value="P:DNA repair"/>
    <property type="evidence" value="ECO:0007669"/>
    <property type="project" value="UniProtKB-KW"/>
</dbReference>
<comment type="function">
    <text evidence="18">Ubiquitin-protein ligase which is mainly involved pre-mRNA splicing and DNA repair. Required for pre-mRNA splicing as component of the spliceosome.</text>
</comment>
<dbReference type="SMART" id="SM00320">
    <property type="entry name" value="WD40"/>
    <property type="match status" value="5"/>
</dbReference>
<evidence type="ECO:0000256" key="9">
    <source>
        <dbReference type="ARBA" id="ARBA00022679"/>
    </source>
</evidence>
<keyword evidence="11" id="KW-0677">Repeat</keyword>
<keyword evidence="22" id="KW-1185">Reference proteome</keyword>
<feature type="repeat" description="WD" evidence="17">
    <location>
        <begin position="373"/>
        <end position="405"/>
    </location>
</feature>
<evidence type="ECO:0000256" key="6">
    <source>
        <dbReference type="ARBA" id="ARBA00015618"/>
    </source>
</evidence>
<dbReference type="PROSITE" id="PS00678">
    <property type="entry name" value="WD_REPEATS_1"/>
    <property type="match status" value="1"/>
</dbReference>
<evidence type="ECO:0000256" key="17">
    <source>
        <dbReference type="PROSITE-ProRule" id="PRU00221"/>
    </source>
</evidence>
<evidence type="ECO:0000256" key="7">
    <source>
        <dbReference type="ARBA" id="ARBA00022574"/>
    </source>
</evidence>
<dbReference type="EMBL" id="MCGO01000180">
    <property type="protein sequence ID" value="ORY22457.1"/>
    <property type="molecule type" value="Genomic_DNA"/>
</dbReference>
<name>A0A1Y2AJR0_9FUNG</name>
<evidence type="ECO:0000256" key="1">
    <source>
        <dbReference type="ARBA" id="ARBA00000900"/>
    </source>
</evidence>
<evidence type="ECO:0000256" key="4">
    <source>
        <dbReference type="ARBA" id="ARBA00006388"/>
    </source>
</evidence>
<evidence type="ECO:0000259" key="20">
    <source>
        <dbReference type="PROSITE" id="PS51698"/>
    </source>
</evidence>
<evidence type="ECO:0000256" key="11">
    <source>
        <dbReference type="ARBA" id="ARBA00022737"/>
    </source>
</evidence>
<comment type="pathway">
    <text evidence="3 18">Protein modification; protein ubiquitination.</text>
</comment>